<dbReference type="HOGENOM" id="CLU_034180_16_4_0"/>
<dbReference type="SUPFAM" id="SSF103473">
    <property type="entry name" value="MFS general substrate transporter"/>
    <property type="match status" value="1"/>
</dbReference>
<evidence type="ECO:0000259" key="7">
    <source>
        <dbReference type="PROSITE" id="PS50850"/>
    </source>
</evidence>
<keyword evidence="5 6" id="KW-0472">Membrane</keyword>
<gene>
    <name evidence="8" type="ordered locus">Kole_0789</name>
</gene>
<feature type="transmembrane region" description="Helical" evidence="6">
    <location>
        <begin position="384"/>
        <end position="401"/>
    </location>
</feature>
<feature type="transmembrane region" description="Helical" evidence="6">
    <location>
        <begin position="73"/>
        <end position="96"/>
    </location>
</feature>
<dbReference type="KEGG" id="kol:Kole_0789"/>
<dbReference type="CDD" id="cd06173">
    <property type="entry name" value="MFS_MefA_like"/>
    <property type="match status" value="1"/>
</dbReference>
<feature type="transmembrane region" description="Helical" evidence="6">
    <location>
        <begin position="145"/>
        <end position="164"/>
    </location>
</feature>
<evidence type="ECO:0000256" key="3">
    <source>
        <dbReference type="ARBA" id="ARBA00022692"/>
    </source>
</evidence>
<keyword evidence="3 6" id="KW-0812">Transmembrane</keyword>
<reference evidence="8 9" key="1">
    <citation type="submission" date="2009-06" db="EMBL/GenBank/DDBJ databases">
        <title>Complete sequence of Thermotogales bacterium TBF 19.5.1.</title>
        <authorList>
            <consortium name="US DOE Joint Genome Institute"/>
            <person name="Lucas S."/>
            <person name="Copeland A."/>
            <person name="Lapidus A."/>
            <person name="Glavina del Rio T."/>
            <person name="Tice H."/>
            <person name="Bruce D."/>
            <person name="Goodwin L."/>
            <person name="Pitluck S."/>
            <person name="Chertkov O."/>
            <person name="Brettin T."/>
            <person name="Detter J.C."/>
            <person name="Han C."/>
            <person name="Schmutz J."/>
            <person name="Larimer F."/>
            <person name="Land M."/>
            <person name="Hauser L."/>
            <person name="Kyrpides N."/>
            <person name="Ovchinnikova G."/>
            <person name="Noll K."/>
        </authorList>
    </citation>
    <scope>NUCLEOTIDE SEQUENCE [LARGE SCALE GENOMIC DNA]</scope>
    <source>
        <strain evidence="9">ATCC BAA-1733 / DSM 21960 / TBF 19.5.1</strain>
    </source>
</reference>
<organism evidence="8 9">
    <name type="scientific">Kosmotoga olearia (strain ATCC BAA-1733 / DSM 21960 / TBF 19.5.1)</name>
    <dbReference type="NCBI Taxonomy" id="521045"/>
    <lineage>
        <taxon>Bacteria</taxon>
        <taxon>Thermotogati</taxon>
        <taxon>Thermotogota</taxon>
        <taxon>Thermotogae</taxon>
        <taxon>Kosmotogales</taxon>
        <taxon>Kosmotogaceae</taxon>
        <taxon>Kosmotoga</taxon>
    </lineage>
</organism>
<evidence type="ECO:0000256" key="6">
    <source>
        <dbReference type="SAM" id="Phobius"/>
    </source>
</evidence>
<evidence type="ECO:0000313" key="9">
    <source>
        <dbReference type="Proteomes" id="UP000002382"/>
    </source>
</evidence>
<proteinExistence type="predicted"/>
<dbReference type="eggNOG" id="COG2814">
    <property type="taxonomic scope" value="Bacteria"/>
</dbReference>
<keyword evidence="4 6" id="KW-1133">Transmembrane helix</keyword>
<evidence type="ECO:0000256" key="5">
    <source>
        <dbReference type="ARBA" id="ARBA00023136"/>
    </source>
</evidence>
<dbReference type="OrthoDB" id="9775268at2"/>
<dbReference type="Pfam" id="PF07690">
    <property type="entry name" value="MFS_1"/>
    <property type="match status" value="1"/>
</dbReference>
<dbReference type="InterPro" id="IPR011701">
    <property type="entry name" value="MFS"/>
</dbReference>
<dbReference type="PANTHER" id="PTHR23513">
    <property type="entry name" value="INTEGRAL MEMBRANE EFFLUX PROTEIN-RELATED"/>
    <property type="match status" value="1"/>
</dbReference>
<evidence type="ECO:0000256" key="1">
    <source>
        <dbReference type="ARBA" id="ARBA00004651"/>
    </source>
</evidence>
<accession>C5CG59</accession>
<sequence>MKNNLKRNIILYFTGRGVSTFGDELHKIALAWLMLELTGKASGLGSVMGIQEFSLGIFGLVAGIIVDKFSRKRIIVVSDLIQGLVVFFLLFIPAYLGRIGTLNIYLIAFFYPFLLQLFFLASIAFIPEIVPKEHLFSFNAFKTSFFTSIAFIGSGVAGLFIKMFGYSTCFFIDSMTSIFAAICGAMIVVKGRSDTKKHYEKDKENFKSYLSMLKEGFAEFRKNRAFFAVTLLSTIGDFLIPFFLWIPVAIRKWNGDAFTYGITQSIMAVGMIIGGIAANTLLKKFLRKFNNVQINLGAKFIIGLIFLTTTIFFNIYSLMVMMFLFGLVTSISKASVQTYLQETIEQGKMGRVTSVISATQTISAPLSLFLGGVLLDIFSPRSMLAFYGVIFVIQMIVGFRIRAIREYCKQKSLEGSES</sequence>
<dbReference type="Gene3D" id="1.20.1250.20">
    <property type="entry name" value="MFS general substrate transporter like domains"/>
    <property type="match status" value="1"/>
</dbReference>
<keyword evidence="2" id="KW-1003">Cell membrane</keyword>
<protein>
    <submittedName>
        <fullName evidence="8">Major facilitator superfamily MFS_1</fullName>
    </submittedName>
</protein>
<dbReference type="InterPro" id="IPR020846">
    <property type="entry name" value="MFS_dom"/>
</dbReference>
<feature type="domain" description="Major facilitator superfamily (MFS) profile" evidence="7">
    <location>
        <begin position="1"/>
        <end position="406"/>
    </location>
</feature>
<feature type="transmembrane region" description="Helical" evidence="6">
    <location>
        <begin position="43"/>
        <end position="66"/>
    </location>
</feature>
<dbReference type="Proteomes" id="UP000002382">
    <property type="component" value="Chromosome"/>
</dbReference>
<dbReference type="PANTHER" id="PTHR23513:SF11">
    <property type="entry name" value="STAPHYLOFERRIN A TRANSPORTER"/>
    <property type="match status" value="1"/>
</dbReference>
<evidence type="ECO:0000256" key="2">
    <source>
        <dbReference type="ARBA" id="ARBA00022475"/>
    </source>
</evidence>
<evidence type="ECO:0000313" key="8">
    <source>
        <dbReference type="EMBL" id="ACR79500.1"/>
    </source>
</evidence>
<name>C5CG59_KOSOT</name>
<dbReference type="PROSITE" id="PS50850">
    <property type="entry name" value="MFS"/>
    <property type="match status" value="1"/>
</dbReference>
<dbReference type="GO" id="GO:0005886">
    <property type="term" value="C:plasma membrane"/>
    <property type="evidence" value="ECO:0007669"/>
    <property type="project" value="UniProtKB-SubCell"/>
</dbReference>
<feature type="transmembrane region" description="Helical" evidence="6">
    <location>
        <begin position="102"/>
        <end position="125"/>
    </location>
</feature>
<comment type="subcellular location">
    <subcellularLocation>
        <location evidence="1">Cell membrane</location>
        <topology evidence="1">Multi-pass membrane protein</topology>
    </subcellularLocation>
</comment>
<feature type="transmembrane region" description="Helical" evidence="6">
    <location>
        <begin position="258"/>
        <end position="282"/>
    </location>
</feature>
<dbReference type="EMBL" id="CP001634">
    <property type="protein sequence ID" value="ACR79500.1"/>
    <property type="molecule type" value="Genomic_DNA"/>
</dbReference>
<dbReference type="AlphaFoldDB" id="C5CG59"/>
<reference evidence="8 9" key="2">
    <citation type="journal article" date="2011" name="J. Bacteriol.">
        <title>Genome Sequence of Kosmotoga olearia Strain TBF 19.5.1, a Thermophilic Bacterium with a Wide Growth Temperature Range, Isolated from the Troll B Oil Platform in the North Sea.</title>
        <authorList>
            <person name="Swithers K.S."/>
            <person name="Dipippo J.L."/>
            <person name="Bruce D.C."/>
            <person name="Detter C."/>
            <person name="Tapia R."/>
            <person name="Han S."/>
            <person name="Goodwin L.A."/>
            <person name="Han J."/>
            <person name="Woyke T."/>
            <person name="Pitluck S."/>
            <person name="Pennacchio L."/>
            <person name="Nolan M."/>
            <person name="Mikhailova N."/>
            <person name="Land M.L."/>
            <person name="Nesbo C.L."/>
            <person name="Gogarten J.P."/>
            <person name="Noll K.M."/>
        </authorList>
    </citation>
    <scope>NUCLEOTIDE SEQUENCE [LARGE SCALE GENOMIC DNA]</scope>
    <source>
        <strain evidence="9">ATCC BAA-1733 / DSM 21960 / TBF 19.5.1</strain>
    </source>
</reference>
<dbReference type="RefSeq" id="WP_015868164.1">
    <property type="nucleotide sequence ID" value="NC_012785.1"/>
</dbReference>
<dbReference type="InterPro" id="IPR036259">
    <property type="entry name" value="MFS_trans_sf"/>
</dbReference>
<dbReference type="STRING" id="521045.Kole_0789"/>
<keyword evidence="9" id="KW-1185">Reference proteome</keyword>
<feature type="transmembrane region" description="Helical" evidence="6">
    <location>
        <begin position="225"/>
        <end position="246"/>
    </location>
</feature>
<dbReference type="GO" id="GO:0022857">
    <property type="term" value="F:transmembrane transporter activity"/>
    <property type="evidence" value="ECO:0007669"/>
    <property type="project" value="InterPro"/>
</dbReference>
<evidence type="ECO:0000256" key="4">
    <source>
        <dbReference type="ARBA" id="ARBA00022989"/>
    </source>
</evidence>